<dbReference type="RefSeq" id="WP_184669469.1">
    <property type="nucleotide sequence ID" value="NZ_BAABAI010000038.1"/>
</dbReference>
<feature type="transmembrane region" description="Helical" evidence="7">
    <location>
        <begin position="768"/>
        <end position="790"/>
    </location>
</feature>
<evidence type="ECO:0000313" key="9">
    <source>
        <dbReference type="EMBL" id="MBB4965783.1"/>
    </source>
</evidence>
<dbReference type="InterPro" id="IPR003838">
    <property type="entry name" value="ABC3_permease_C"/>
</dbReference>
<proteinExistence type="inferred from homology"/>
<organism evidence="9 10">
    <name type="scientific">Saccharothrix violaceirubra</name>
    <dbReference type="NCBI Taxonomy" id="413306"/>
    <lineage>
        <taxon>Bacteria</taxon>
        <taxon>Bacillati</taxon>
        <taxon>Actinomycetota</taxon>
        <taxon>Actinomycetes</taxon>
        <taxon>Pseudonocardiales</taxon>
        <taxon>Pseudonocardiaceae</taxon>
        <taxon>Saccharothrix</taxon>
    </lineage>
</organism>
<keyword evidence="2" id="KW-1003">Cell membrane</keyword>
<evidence type="ECO:0000256" key="5">
    <source>
        <dbReference type="ARBA" id="ARBA00023136"/>
    </source>
</evidence>
<evidence type="ECO:0000256" key="7">
    <source>
        <dbReference type="SAM" id="Phobius"/>
    </source>
</evidence>
<comment type="caution">
    <text evidence="9">The sequence shown here is derived from an EMBL/GenBank/DDBJ whole genome shotgun (WGS) entry which is preliminary data.</text>
</comment>
<feature type="transmembrane region" description="Helical" evidence="7">
    <location>
        <begin position="229"/>
        <end position="262"/>
    </location>
</feature>
<keyword evidence="3 7" id="KW-0812">Transmembrane</keyword>
<evidence type="ECO:0000256" key="1">
    <source>
        <dbReference type="ARBA" id="ARBA00004651"/>
    </source>
</evidence>
<evidence type="ECO:0000259" key="8">
    <source>
        <dbReference type="Pfam" id="PF02687"/>
    </source>
</evidence>
<dbReference type="InterPro" id="IPR050250">
    <property type="entry name" value="Macrolide_Exporter_MacB"/>
</dbReference>
<evidence type="ECO:0000256" key="4">
    <source>
        <dbReference type="ARBA" id="ARBA00022989"/>
    </source>
</evidence>
<keyword evidence="5 7" id="KW-0472">Membrane</keyword>
<evidence type="ECO:0000256" key="2">
    <source>
        <dbReference type="ARBA" id="ARBA00022475"/>
    </source>
</evidence>
<feature type="transmembrane region" description="Helical" evidence="7">
    <location>
        <begin position="289"/>
        <end position="315"/>
    </location>
</feature>
<feature type="domain" description="ABC3 transporter permease C-terminal" evidence="8">
    <location>
        <begin position="684"/>
        <end position="800"/>
    </location>
</feature>
<gene>
    <name evidence="9" type="ORF">F4559_003142</name>
</gene>
<protein>
    <submittedName>
        <fullName evidence="9">Putative ABC transport system permease protein</fullName>
    </submittedName>
</protein>
<dbReference type="PANTHER" id="PTHR30572">
    <property type="entry name" value="MEMBRANE COMPONENT OF TRANSPORTER-RELATED"/>
    <property type="match status" value="1"/>
</dbReference>
<feature type="transmembrane region" description="Helical" evidence="7">
    <location>
        <begin position="470"/>
        <end position="488"/>
    </location>
</feature>
<feature type="domain" description="ABC3 transporter permease C-terminal" evidence="8">
    <location>
        <begin position="242"/>
        <end position="361"/>
    </location>
</feature>
<dbReference type="GO" id="GO:0022857">
    <property type="term" value="F:transmembrane transporter activity"/>
    <property type="evidence" value="ECO:0007669"/>
    <property type="project" value="TreeGrafter"/>
</dbReference>
<name>A0A7W7T3A7_9PSEU</name>
<evidence type="ECO:0000256" key="6">
    <source>
        <dbReference type="ARBA" id="ARBA00038076"/>
    </source>
</evidence>
<dbReference type="Pfam" id="PF02687">
    <property type="entry name" value="FtsX"/>
    <property type="match status" value="2"/>
</dbReference>
<dbReference type="Proteomes" id="UP000542674">
    <property type="component" value="Unassembled WGS sequence"/>
</dbReference>
<evidence type="ECO:0000256" key="3">
    <source>
        <dbReference type="ARBA" id="ARBA00022692"/>
    </source>
</evidence>
<sequence length="807" mass="82877">MLSIARDTLKARWTSLVATFIGLAVGVAVLSSMAVVFASALAPQSPAPSRYAEAAVVVRSPETRTVDDGAVLDNAEPEPLTKEVLAAVPGVHDRSFYAQVADRPAAAPYGRPWSAAKFAGYRLESGKAPALADEVVVAASTGAKAGDRVTVLTASGPRPYAVSGVTADVDFETAVFFTDTEAARLSPDVIAVVADGSAEQVRQAVGDRADVLTGDARVKAEPGSSRNRGALLGIVSMTATSIGVAVSVVAFVVAATFAFSITQRTREFGLLRAVGATARQVRRMVFAEALLVSVSASLLGCGLGFAGAPALASALKSAKVGPKWYELTVWVVPMLSAFVLGVGVALLAVWSAARKAGGTSPVEVLREATADTKAIGRGRLVVGLSTVVFGALVVLFVVAKASWLSMVPVLYTPIAAVPLIGVALLTPVVVKPLARLLTWPLGRSKGATGMLVRASIVTAVRRTATTAGPVLLLVGLSVTMLGVTYTVGSAEVNAERATVTADHVVTPAGTPGLNEAALARLRGIAGVTVAPITPLRVNHRKFDDDPEINDMRAVAVDPATVGSTLKPVVAEGSTADFGDDTMMVDENVRLPLGVTVAVWFPDGSRAELKVVALLRNSETYISSKHASGVLPTRAYLTTPPGTSTEAVNAAVAGLGARAVPADDYFVVADPFQSPSLRFGVILGLGIIAAYAAMSIVNTSILGHADRRGATTALRLTGATSKQVVRVAAYEAVIVAAVGIVAAVVISAVSLFGLRLAVSQEVGPMPVILPWWALIGVVLGCVVVTVASAVLPTRLALRSPPATADPQG</sequence>
<dbReference type="EMBL" id="JACHJS010000001">
    <property type="protein sequence ID" value="MBB4965783.1"/>
    <property type="molecule type" value="Genomic_DNA"/>
</dbReference>
<accession>A0A7W7T3A7</accession>
<feature type="transmembrane region" description="Helical" evidence="7">
    <location>
        <begin position="409"/>
        <end position="430"/>
    </location>
</feature>
<keyword evidence="4 7" id="KW-1133">Transmembrane helix</keyword>
<dbReference type="GO" id="GO:0005886">
    <property type="term" value="C:plasma membrane"/>
    <property type="evidence" value="ECO:0007669"/>
    <property type="project" value="UniProtKB-SubCell"/>
</dbReference>
<feature type="transmembrane region" description="Helical" evidence="7">
    <location>
        <begin position="380"/>
        <end position="403"/>
    </location>
</feature>
<dbReference type="PANTHER" id="PTHR30572:SF4">
    <property type="entry name" value="ABC TRANSPORTER PERMEASE YTRF"/>
    <property type="match status" value="1"/>
</dbReference>
<evidence type="ECO:0000313" key="10">
    <source>
        <dbReference type="Proteomes" id="UP000542674"/>
    </source>
</evidence>
<reference evidence="9 10" key="1">
    <citation type="submission" date="2020-08" db="EMBL/GenBank/DDBJ databases">
        <title>Sequencing the genomes of 1000 actinobacteria strains.</title>
        <authorList>
            <person name="Klenk H.-P."/>
        </authorList>
    </citation>
    <scope>NUCLEOTIDE SEQUENCE [LARGE SCALE GENOMIC DNA]</scope>
    <source>
        <strain evidence="9 10">DSM 45084</strain>
    </source>
</reference>
<feature type="transmembrane region" description="Helical" evidence="7">
    <location>
        <begin position="327"/>
        <end position="350"/>
    </location>
</feature>
<keyword evidence="10" id="KW-1185">Reference proteome</keyword>
<comment type="similarity">
    <text evidence="6">Belongs to the ABC-4 integral membrane protein family.</text>
</comment>
<dbReference type="AlphaFoldDB" id="A0A7W7T3A7"/>
<feature type="transmembrane region" description="Helical" evidence="7">
    <location>
        <begin position="678"/>
        <end position="702"/>
    </location>
</feature>
<feature type="transmembrane region" description="Helical" evidence="7">
    <location>
        <begin position="723"/>
        <end position="748"/>
    </location>
</feature>
<comment type="subcellular location">
    <subcellularLocation>
        <location evidence="1">Cell membrane</location>
        <topology evidence="1">Multi-pass membrane protein</topology>
    </subcellularLocation>
</comment>